<keyword evidence="7 8" id="KW-0472">Membrane</keyword>
<keyword evidence="2" id="KW-0673">Quorum sensing</keyword>
<keyword evidence="1" id="KW-1003">Cell membrane</keyword>
<name>A0A4Z0RBN5_9FIRM</name>
<evidence type="ECO:0000256" key="8">
    <source>
        <dbReference type="SAM" id="Phobius"/>
    </source>
</evidence>
<proteinExistence type="predicted"/>
<dbReference type="GO" id="GO:0016020">
    <property type="term" value="C:membrane"/>
    <property type="evidence" value="ECO:0007669"/>
    <property type="project" value="InterPro"/>
</dbReference>
<dbReference type="SMART" id="SM00793">
    <property type="entry name" value="AgrB"/>
    <property type="match status" value="1"/>
</dbReference>
<dbReference type="Pfam" id="PF04647">
    <property type="entry name" value="AgrB"/>
    <property type="match status" value="1"/>
</dbReference>
<comment type="caution">
    <text evidence="9">The sequence shown here is derived from an EMBL/GenBank/DDBJ whole genome shotgun (WGS) entry which is preliminary data.</text>
</comment>
<dbReference type="GO" id="GO:0009372">
    <property type="term" value="P:quorum sensing"/>
    <property type="evidence" value="ECO:0007669"/>
    <property type="project" value="UniProtKB-KW"/>
</dbReference>
<accession>A0A4Z0RBN5</accession>
<dbReference type="EMBL" id="SPQQ01000002">
    <property type="protein sequence ID" value="TGE39046.1"/>
    <property type="molecule type" value="Genomic_DNA"/>
</dbReference>
<evidence type="ECO:0000256" key="6">
    <source>
        <dbReference type="ARBA" id="ARBA00022989"/>
    </source>
</evidence>
<protein>
    <submittedName>
        <fullName evidence="9">Accessory regulator AgrB</fullName>
    </submittedName>
</protein>
<keyword evidence="5" id="KW-0378">Hydrolase</keyword>
<keyword evidence="3" id="KW-0645">Protease</keyword>
<organism evidence="9 10">
    <name type="scientific">Desulfosporosinus fructosivorans</name>
    <dbReference type="NCBI Taxonomy" id="2018669"/>
    <lineage>
        <taxon>Bacteria</taxon>
        <taxon>Bacillati</taxon>
        <taxon>Bacillota</taxon>
        <taxon>Clostridia</taxon>
        <taxon>Eubacteriales</taxon>
        <taxon>Desulfitobacteriaceae</taxon>
        <taxon>Desulfosporosinus</taxon>
    </lineage>
</organism>
<sequence length="197" mass="21603">MSFSENISLKLTEVITNELDYSEGKKEIIAYAIETTLLFVVGSFLIVLLGYAFKALIPAVIAAVFGGLLRRVSGGAHFSSPLKCLIIGAIIYSAIGVVTKKLVEYDFTNQYVLLIILLFSFLLVILLAPVDSEAKPIHSSSLKFKLKISSIVFVIVSFLVISFVDNKLISVSAVLGVFYQSLTLLPIFNRKGGEYRL</sequence>
<feature type="transmembrane region" description="Helical" evidence="8">
    <location>
        <begin position="111"/>
        <end position="132"/>
    </location>
</feature>
<dbReference type="InterPro" id="IPR006741">
    <property type="entry name" value="AgrB"/>
</dbReference>
<evidence type="ECO:0000256" key="2">
    <source>
        <dbReference type="ARBA" id="ARBA00022654"/>
    </source>
</evidence>
<dbReference type="GO" id="GO:0008233">
    <property type="term" value="F:peptidase activity"/>
    <property type="evidence" value="ECO:0007669"/>
    <property type="project" value="UniProtKB-KW"/>
</dbReference>
<feature type="transmembrane region" description="Helical" evidence="8">
    <location>
        <begin position="144"/>
        <end position="163"/>
    </location>
</feature>
<evidence type="ECO:0000256" key="3">
    <source>
        <dbReference type="ARBA" id="ARBA00022670"/>
    </source>
</evidence>
<keyword evidence="6 8" id="KW-1133">Transmembrane helix</keyword>
<keyword evidence="10" id="KW-1185">Reference proteome</keyword>
<reference evidence="9 10" key="1">
    <citation type="submission" date="2019-03" db="EMBL/GenBank/DDBJ databases">
        <title>Draft Genome Sequence of Desulfosporosinus fructosivorans Strain 63.6F, Isolated from Marine Sediment in the Baltic Sea.</title>
        <authorList>
            <person name="Hausmann B."/>
            <person name="Vandieken V."/>
            <person name="Pjevac P."/>
            <person name="Schreck K."/>
            <person name="Herbold C.W."/>
            <person name="Loy A."/>
        </authorList>
    </citation>
    <scope>NUCLEOTIDE SEQUENCE [LARGE SCALE GENOMIC DNA]</scope>
    <source>
        <strain evidence="9 10">63.6F</strain>
    </source>
</reference>
<feature type="transmembrane region" description="Helical" evidence="8">
    <location>
        <begin position="81"/>
        <end position="99"/>
    </location>
</feature>
<dbReference type="AlphaFoldDB" id="A0A4Z0RBN5"/>
<dbReference type="OrthoDB" id="2854767at2"/>
<evidence type="ECO:0000256" key="1">
    <source>
        <dbReference type="ARBA" id="ARBA00022475"/>
    </source>
</evidence>
<keyword evidence="4 8" id="KW-0812">Transmembrane</keyword>
<dbReference type="Proteomes" id="UP000298460">
    <property type="component" value="Unassembled WGS sequence"/>
</dbReference>
<dbReference type="RefSeq" id="WP_135545540.1">
    <property type="nucleotide sequence ID" value="NZ_SPQQ01000002.1"/>
</dbReference>
<dbReference type="GO" id="GO:0006508">
    <property type="term" value="P:proteolysis"/>
    <property type="evidence" value="ECO:0007669"/>
    <property type="project" value="UniProtKB-KW"/>
</dbReference>
<evidence type="ECO:0000256" key="5">
    <source>
        <dbReference type="ARBA" id="ARBA00022801"/>
    </source>
</evidence>
<gene>
    <name evidence="9" type="ORF">E4K67_06150</name>
</gene>
<evidence type="ECO:0000256" key="4">
    <source>
        <dbReference type="ARBA" id="ARBA00022692"/>
    </source>
</evidence>
<evidence type="ECO:0000313" key="9">
    <source>
        <dbReference type="EMBL" id="TGE39046.1"/>
    </source>
</evidence>
<feature type="transmembrane region" description="Helical" evidence="8">
    <location>
        <begin position="169"/>
        <end position="188"/>
    </location>
</feature>
<evidence type="ECO:0000313" key="10">
    <source>
        <dbReference type="Proteomes" id="UP000298460"/>
    </source>
</evidence>
<evidence type="ECO:0000256" key="7">
    <source>
        <dbReference type="ARBA" id="ARBA00023136"/>
    </source>
</evidence>